<comment type="caution">
    <text evidence="1">The sequence shown here is derived from an EMBL/GenBank/DDBJ whole genome shotgun (WGS) entry which is preliminary data.</text>
</comment>
<protein>
    <submittedName>
        <fullName evidence="1">Uncharacterized protein</fullName>
    </submittedName>
</protein>
<evidence type="ECO:0000313" key="1">
    <source>
        <dbReference type="EMBL" id="EHG99413.1"/>
    </source>
</evidence>
<keyword evidence="2" id="KW-1185">Reference proteome</keyword>
<reference evidence="1 2" key="1">
    <citation type="submission" date="2011-03" db="EMBL/GenBank/DDBJ databases">
        <authorList>
            <person name="Weinstock G."/>
            <person name="Sodergren E."/>
            <person name="Clifton S."/>
            <person name="Fulton L."/>
            <person name="Fulton B."/>
            <person name="Courtney L."/>
            <person name="Fronick C."/>
            <person name="Harrison M."/>
            <person name="Strong C."/>
            <person name="Farmer C."/>
            <person name="Delahaunty K."/>
            <person name="Markovic C."/>
            <person name="Hall O."/>
            <person name="Minx P."/>
            <person name="Tomlinson C."/>
            <person name="Mitreva M."/>
            <person name="Hou S."/>
            <person name="Chen J."/>
            <person name="Wollam A."/>
            <person name="Pepin K.H."/>
            <person name="Johnson M."/>
            <person name="Bhonagiri V."/>
            <person name="Zhang X."/>
            <person name="Suruliraj S."/>
            <person name="Warren W."/>
            <person name="Chinwalla A."/>
            <person name="Mardis E.R."/>
            <person name="Wilson R.K."/>
        </authorList>
    </citation>
    <scope>NUCLEOTIDE SEQUENCE [LARGE SCALE GENOMIC DNA]</scope>
    <source>
        <strain evidence="1 2">YIT 11840</strain>
    </source>
</reference>
<gene>
    <name evidence="1" type="ORF">HMPREF9441_03030</name>
</gene>
<dbReference type="STRING" id="762968.HMPREF9441_03030"/>
<dbReference type="AlphaFoldDB" id="G5SUH0"/>
<name>G5SUH0_9BACT</name>
<organism evidence="1 2">
    <name type="scientific">Paraprevotella clara YIT 11840</name>
    <dbReference type="NCBI Taxonomy" id="762968"/>
    <lineage>
        <taxon>Bacteria</taxon>
        <taxon>Pseudomonadati</taxon>
        <taxon>Bacteroidota</taxon>
        <taxon>Bacteroidia</taxon>
        <taxon>Bacteroidales</taxon>
        <taxon>Prevotellaceae</taxon>
        <taxon>Paraprevotella</taxon>
    </lineage>
</organism>
<dbReference type="HOGENOM" id="CLU_1249632_0_0_10"/>
<evidence type="ECO:0000313" key="2">
    <source>
        <dbReference type="Proteomes" id="UP000003598"/>
    </source>
</evidence>
<sequence length="221" mass="24213">MMYGRRNGYLFQRMAVGENAVADMDDFVRNVDTCKAVASFECGIAEIDHRGGQRDRREGNTAGKTVAFELQQSLGELYFRQAFAIGKHLASQQDGIVGYGYTGKAVARAESGFTYTFECGGQGEFLQVVAMRKSVVLDVFHSFGQKNGGQTFTIGEGVLSYACQCVRKLDTRQRLAVTEGLEADVSDTVGDDHFPDMVQMAFPRNFFFAEEIVKGACAGDA</sequence>
<dbReference type="EMBL" id="AFFY01000045">
    <property type="protein sequence ID" value="EHG99413.1"/>
    <property type="molecule type" value="Genomic_DNA"/>
</dbReference>
<accession>G5SUH0</accession>
<dbReference type="Proteomes" id="UP000003598">
    <property type="component" value="Unassembled WGS sequence"/>
</dbReference>
<proteinExistence type="predicted"/>